<gene>
    <name evidence="1" type="ORF">NDU88_002762</name>
</gene>
<accession>A0AAV7WRL9</accession>
<dbReference type="PANTHER" id="PTHR45913">
    <property type="entry name" value="EPM2A-INTERACTING PROTEIN 1"/>
    <property type="match status" value="1"/>
</dbReference>
<dbReference type="Proteomes" id="UP001066276">
    <property type="component" value="Chromosome 1_1"/>
</dbReference>
<organism evidence="1 2">
    <name type="scientific">Pleurodeles waltl</name>
    <name type="common">Iberian ribbed newt</name>
    <dbReference type="NCBI Taxonomy" id="8319"/>
    <lineage>
        <taxon>Eukaryota</taxon>
        <taxon>Metazoa</taxon>
        <taxon>Chordata</taxon>
        <taxon>Craniata</taxon>
        <taxon>Vertebrata</taxon>
        <taxon>Euteleostomi</taxon>
        <taxon>Amphibia</taxon>
        <taxon>Batrachia</taxon>
        <taxon>Caudata</taxon>
        <taxon>Salamandroidea</taxon>
        <taxon>Salamandridae</taxon>
        <taxon>Pleurodelinae</taxon>
        <taxon>Pleurodeles</taxon>
    </lineage>
</organism>
<dbReference type="EMBL" id="JANPWB010000001">
    <property type="protein sequence ID" value="KAJ1215153.1"/>
    <property type="molecule type" value="Genomic_DNA"/>
</dbReference>
<evidence type="ECO:0000313" key="1">
    <source>
        <dbReference type="EMBL" id="KAJ1215153.1"/>
    </source>
</evidence>
<dbReference type="PANTHER" id="PTHR45913:SF19">
    <property type="entry name" value="LOW QUALITY PROTEIN: ZINC FINGER BED DOMAIN-CONTAINING PROTEIN 5-LIKE"/>
    <property type="match status" value="1"/>
</dbReference>
<comment type="caution">
    <text evidence="1">The sequence shown here is derived from an EMBL/GenBank/DDBJ whole genome shotgun (WGS) entry which is preliminary data.</text>
</comment>
<keyword evidence="2" id="KW-1185">Reference proteome</keyword>
<evidence type="ECO:0008006" key="3">
    <source>
        <dbReference type="Google" id="ProtNLM"/>
    </source>
</evidence>
<protein>
    <recommendedName>
        <fullName evidence="3">Transposase</fullName>
    </recommendedName>
</protein>
<reference evidence="1" key="1">
    <citation type="journal article" date="2022" name="bioRxiv">
        <title>Sequencing and chromosome-scale assembly of the giantPleurodeles waltlgenome.</title>
        <authorList>
            <person name="Brown T."/>
            <person name="Elewa A."/>
            <person name="Iarovenko S."/>
            <person name="Subramanian E."/>
            <person name="Araus A.J."/>
            <person name="Petzold A."/>
            <person name="Susuki M."/>
            <person name="Suzuki K.-i.T."/>
            <person name="Hayashi T."/>
            <person name="Toyoda A."/>
            <person name="Oliveira C."/>
            <person name="Osipova E."/>
            <person name="Leigh N.D."/>
            <person name="Simon A."/>
            <person name="Yun M.H."/>
        </authorList>
    </citation>
    <scope>NUCLEOTIDE SEQUENCE</scope>
    <source>
        <strain evidence="1">20211129_DDA</strain>
        <tissue evidence="1">Liver</tissue>
    </source>
</reference>
<evidence type="ECO:0000313" key="2">
    <source>
        <dbReference type="Proteomes" id="UP001066276"/>
    </source>
</evidence>
<name>A0AAV7WRL9_PLEWA</name>
<sequence>MGTPGTPFPLRRPRLRQSHFLQLWGSAVEGRGGWKFRVEYNKNEYETDIVRKFPWEEKRPSEQTEEEPSTSKKHATFNRQYHESYLKYGFIGTGDSHALKPLCIVCGEKLSNEAMKPSKLLRHLTAKHPGIKDKPLEYFERKKLEHEAQKIFMRATTSIKENALRASYLVANRIAKAKKPFTIGEELILPTTKDICRELLGESAVEKIAHVPLSASTVTRRIEEIAEDIEAQLLERINTSPWYALQVDESTDIDNKALLLVYVRYLYQEDVHEDLLCALSLPTNTTGAELFKSLDQKKSPLAAHFSDKVWVAKLAYLCDIFSLLNELNLGLQGKMTTVFKLSDKVAAFKAKLELWGRRVNRGILDMFQTLAGIVGETELEHSFCQLLHDHLSLLLKEFERYFPTTKDPRTGKEWIRDPFANKSGESSMSMQEEEQLLEIANDSGLKTTFEPTTLPVLWIKVMAEYPEIATTALKSLLPFPTTNLCEAGFSAVTATKTKQRNKLDISNTLRVSLSPITPRWNRLVAKKQAQGSH</sequence>
<dbReference type="AlphaFoldDB" id="A0AAV7WRL9"/>
<proteinExistence type="predicted"/>